<keyword evidence="2" id="KW-0663">Pyridoxal phosphate</keyword>
<evidence type="ECO:0000313" key="4">
    <source>
        <dbReference type="EMBL" id="SFL20506.1"/>
    </source>
</evidence>
<dbReference type="InterPro" id="IPR001926">
    <property type="entry name" value="TrpB-like_PALP"/>
</dbReference>
<dbReference type="Proteomes" id="UP000199550">
    <property type="component" value="Unassembled WGS sequence"/>
</dbReference>
<sequence>MRLVPNALAQRSAPWTQVQDAILSDAALRAAHQVVSSWDGYAPTPLHALPGLAAQAGIASLHIKDESGRFGIGSFKALGGAYAVAQVLAQHPSPADIVVTCATDGNHGRSVAWSAQRFGCRAVIFIHETVSQGRANAIASFGAEVRRVPGGYDDSVRIAADVAAREGWHVVSDTSWPGYTDVPRNVMQGYEIMAAEAFDALPAPPTHIFIQTGVGGVAAAVAGLAKRRWGDARPCIILADPTGAACWADSFFAGKPTVAQGTVDTLQAGLACGEVSELAWDILKDHGDFAITVPDHLVGPMMRQLAAPANGDPAIEAGESAVAGLVACLSADGAMRHAIGLGPASRVLTFATEGATDPALYRSIIAGDDLHA</sequence>
<feature type="domain" description="Tryptophan synthase beta chain-like PALP" evidence="3">
    <location>
        <begin position="39"/>
        <end position="350"/>
    </location>
</feature>
<evidence type="ECO:0000256" key="1">
    <source>
        <dbReference type="ARBA" id="ARBA00001933"/>
    </source>
</evidence>
<gene>
    <name evidence="4" type="ORF">SAMN04488004_11074</name>
</gene>
<proteinExistence type="predicted"/>
<dbReference type="GO" id="GO:0016829">
    <property type="term" value="F:lyase activity"/>
    <property type="evidence" value="ECO:0007669"/>
    <property type="project" value="UniProtKB-KW"/>
</dbReference>
<reference evidence="4 5" key="1">
    <citation type="submission" date="2016-10" db="EMBL/GenBank/DDBJ databases">
        <authorList>
            <person name="de Groot N.N."/>
        </authorList>
    </citation>
    <scope>NUCLEOTIDE SEQUENCE [LARGE SCALE GENOMIC DNA]</scope>
    <source>
        <strain evidence="4 5">DSM 16199</strain>
    </source>
</reference>
<dbReference type="PANTHER" id="PTHR42937">
    <property type="match status" value="1"/>
</dbReference>
<evidence type="ECO:0000313" key="5">
    <source>
        <dbReference type="Proteomes" id="UP000199550"/>
    </source>
</evidence>
<organism evidence="4 5">
    <name type="scientific">Loktanella salsilacus</name>
    <dbReference type="NCBI Taxonomy" id="195913"/>
    <lineage>
        <taxon>Bacteria</taxon>
        <taxon>Pseudomonadati</taxon>
        <taxon>Pseudomonadota</taxon>
        <taxon>Alphaproteobacteria</taxon>
        <taxon>Rhodobacterales</taxon>
        <taxon>Roseobacteraceae</taxon>
        <taxon>Loktanella</taxon>
    </lineage>
</organism>
<dbReference type="RefSeq" id="WP_090189256.1">
    <property type="nucleotide sequence ID" value="NZ_FOTF01000010.1"/>
</dbReference>
<evidence type="ECO:0000256" key="2">
    <source>
        <dbReference type="ARBA" id="ARBA00022898"/>
    </source>
</evidence>
<accession>A0A1I4FUM3</accession>
<protein>
    <submittedName>
        <fullName evidence="4">Diaminopropionate ammonia-lyase</fullName>
    </submittedName>
</protein>
<dbReference type="EMBL" id="FOTF01000010">
    <property type="protein sequence ID" value="SFL20506.1"/>
    <property type="molecule type" value="Genomic_DNA"/>
</dbReference>
<keyword evidence="4" id="KW-0456">Lyase</keyword>
<comment type="cofactor">
    <cofactor evidence="1">
        <name>pyridoxal 5'-phosphate</name>
        <dbReference type="ChEBI" id="CHEBI:597326"/>
    </cofactor>
</comment>
<dbReference type="NCBIfam" id="NF006058">
    <property type="entry name" value="PRK08206.1"/>
    <property type="match status" value="1"/>
</dbReference>
<name>A0A1I4FUM3_9RHOB</name>
<dbReference type="OrthoDB" id="34584at2"/>
<keyword evidence="5" id="KW-1185">Reference proteome</keyword>
<dbReference type="STRING" id="195913.SAMN04488004_11074"/>
<dbReference type="PANTHER" id="PTHR42937:SF1">
    <property type="entry name" value="DIAMINOPROPIONATE AMMONIA-LYASE"/>
    <property type="match status" value="1"/>
</dbReference>
<dbReference type="Pfam" id="PF00291">
    <property type="entry name" value="PALP"/>
    <property type="match status" value="1"/>
</dbReference>
<dbReference type="AlphaFoldDB" id="A0A1I4FUM3"/>
<dbReference type="InterPro" id="IPR036052">
    <property type="entry name" value="TrpB-like_PALP_sf"/>
</dbReference>
<evidence type="ECO:0000259" key="3">
    <source>
        <dbReference type="Pfam" id="PF00291"/>
    </source>
</evidence>
<dbReference type="Gene3D" id="3.40.50.1100">
    <property type="match status" value="2"/>
</dbReference>
<dbReference type="SUPFAM" id="SSF53686">
    <property type="entry name" value="Tryptophan synthase beta subunit-like PLP-dependent enzymes"/>
    <property type="match status" value="1"/>
</dbReference>